<evidence type="ECO:0000313" key="2">
    <source>
        <dbReference type="EMBL" id="OGC92624.1"/>
    </source>
</evidence>
<keyword evidence="1" id="KW-0812">Transmembrane</keyword>
<protein>
    <submittedName>
        <fullName evidence="2">Uncharacterized protein</fullName>
    </submittedName>
</protein>
<dbReference type="AlphaFoldDB" id="A0A1F4YFH3"/>
<evidence type="ECO:0000256" key="1">
    <source>
        <dbReference type="SAM" id="Phobius"/>
    </source>
</evidence>
<proteinExistence type="predicted"/>
<reference evidence="2 3" key="1">
    <citation type="journal article" date="2016" name="Nat. Commun.">
        <title>Thousands of microbial genomes shed light on interconnected biogeochemical processes in an aquifer system.</title>
        <authorList>
            <person name="Anantharaman K."/>
            <person name="Brown C.T."/>
            <person name="Hug L.A."/>
            <person name="Sharon I."/>
            <person name="Castelle C.J."/>
            <person name="Probst A.J."/>
            <person name="Thomas B.C."/>
            <person name="Singh A."/>
            <person name="Wilkins M.J."/>
            <person name="Karaoz U."/>
            <person name="Brodie E.L."/>
            <person name="Williams K.H."/>
            <person name="Hubbard S.S."/>
            <person name="Banfield J.F."/>
        </authorList>
    </citation>
    <scope>NUCLEOTIDE SEQUENCE [LARGE SCALE GENOMIC DNA]</scope>
</reference>
<organism evidence="2 3">
    <name type="scientific">Candidatus Amesbacteria bacterium RIFCSPHIGHO2_01_FULL_48_32b</name>
    <dbReference type="NCBI Taxonomy" id="1797253"/>
    <lineage>
        <taxon>Bacteria</taxon>
        <taxon>Candidatus Amesiibacteriota</taxon>
    </lineage>
</organism>
<name>A0A1F4YFH3_9BACT</name>
<accession>A0A1F4YFH3</accession>
<comment type="caution">
    <text evidence="2">The sequence shown here is derived from an EMBL/GenBank/DDBJ whole genome shotgun (WGS) entry which is preliminary data.</text>
</comment>
<gene>
    <name evidence="2" type="ORF">A2876_02980</name>
</gene>
<evidence type="ECO:0000313" key="3">
    <source>
        <dbReference type="Proteomes" id="UP000178176"/>
    </source>
</evidence>
<dbReference type="EMBL" id="MEXH01000011">
    <property type="protein sequence ID" value="OGC92624.1"/>
    <property type="molecule type" value="Genomic_DNA"/>
</dbReference>
<sequence>MSSAADTPKAPAGTGEGLKLTWFTVADPTTVTFDCKDPAAPPTTKFRGEGVVTAPIVQYGVGVGVGVLVAVGVGVLVGVGVGQVGY</sequence>
<keyword evidence="1" id="KW-1133">Transmembrane helix</keyword>
<dbReference type="Proteomes" id="UP000178176">
    <property type="component" value="Unassembled WGS sequence"/>
</dbReference>
<feature type="transmembrane region" description="Helical" evidence="1">
    <location>
        <begin position="56"/>
        <end position="81"/>
    </location>
</feature>
<keyword evidence="1" id="KW-0472">Membrane</keyword>